<gene>
    <name evidence="3" type="ORF">GALL_152820</name>
</gene>
<comment type="caution">
    <text evidence="3">The sequence shown here is derived from an EMBL/GenBank/DDBJ whole genome shotgun (WGS) entry which is preliminary data.</text>
</comment>
<dbReference type="InterPro" id="IPR006016">
    <property type="entry name" value="UspA"/>
</dbReference>
<dbReference type="EMBL" id="MLJW01000073">
    <property type="protein sequence ID" value="OIR02569.1"/>
    <property type="molecule type" value="Genomic_DNA"/>
</dbReference>
<sequence length="276" mass="29248">MSYKTILVHSDAGLHWPARLDLAVRLARQHDAHLLGLHASSSAALSGLMLSGLDPVLAESLARLRTEQAAQAQASFNKAVSAAGINNAEWRLGGDDAVATVLTNARYVDLLILGQRDPAETDGGDSDFAEQVVLAAGRPVLMLPYAGRFASIGKQALVAWDASREAARAISDALPLLRQADNVKLITINPKSDRHGELPGADVGLYLARHGVRIEVVSDCCDHIGIGNELLSRAADFGSDLIVMGAYGHARLKELVMGGATRTILDSMTVPVLLSH</sequence>
<evidence type="ECO:0000313" key="3">
    <source>
        <dbReference type="EMBL" id="OIR02569.1"/>
    </source>
</evidence>
<dbReference type="PRINTS" id="PR01438">
    <property type="entry name" value="UNVRSLSTRESS"/>
</dbReference>
<evidence type="ECO:0000259" key="2">
    <source>
        <dbReference type="Pfam" id="PF00582"/>
    </source>
</evidence>
<dbReference type="PANTHER" id="PTHR46268:SF15">
    <property type="entry name" value="UNIVERSAL STRESS PROTEIN HP_0031"/>
    <property type="match status" value="1"/>
</dbReference>
<dbReference type="PANTHER" id="PTHR46268">
    <property type="entry name" value="STRESS RESPONSE PROTEIN NHAX"/>
    <property type="match status" value="1"/>
</dbReference>
<dbReference type="Pfam" id="PF00582">
    <property type="entry name" value="Usp"/>
    <property type="match status" value="1"/>
</dbReference>
<proteinExistence type="inferred from homology"/>
<accession>A0A1J5S2C7</accession>
<organism evidence="3">
    <name type="scientific">mine drainage metagenome</name>
    <dbReference type="NCBI Taxonomy" id="410659"/>
    <lineage>
        <taxon>unclassified sequences</taxon>
        <taxon>metagenomes</taxon>
        <taxon>ecological metagenomes</taxon>
    </lineage>
</organism>
<comment type="similarity">
    <text evidence="1">Belongs to the universal stress protein A family.</text>
</comment>
<evidence type="ECO:0000256" key="1">
    <source>
        <dbReference type="ARBA" id="ARBA00008791"/>
    </source>
</evidence>
<protein>
    <submittedName>
        <fullName evidence="3">Universal stress protein family protein</fullName>
    </submittedName>
</protein>
<dbReference type="SUPFAM" id="SSF52402">
    <property type="entry name" value="Adenine nucleotide alpha hydrolases-like"/>
    <property type="match status" value="2"/>
</dbReference>
<dbReference type="AlphaFoldDB" id="A0A1J5S2C7"/>
<dbReference type="InterPro" id="IPR006015">
    <property type="entry name" value="Universal_stress_UspA"/>
</dbReference>
<dbReference type="CDD" id="cd00293">
    <property type="entry name" value="USP-like"/>
    <property type="match status" value="1"/>
</dbReference>
<reference evidence="3" key="1">
    <citation type="submission" date="2016-10" db="EMBL/GenBank/DDBJ databases">
        <title>Sequence of Gallionella enrichment culture.</title>
        <authorList>
            <person name="Poehlein A."/>
            <person name="Muehling M."/>
            <person name="Daniel R."/>
        </authorList>
    </citation>
    <scope>NUCLEOTIDE SEQUENCE</scope>
</reference>
<dbReference type="Gene3D" id="3.40.50.12370">
    <property type="match status" value="1"/>
</dbReference>
<feature type="domain" description="UspA" evidence="2">
    <location>
        <begin position="157"/>
        <end position="274"/>
    </location>
</feature>
<name>A0A1J5S2C7_9ZZZZ</name>